<feature type="transmembrane region" description="Helical" evidence="6">
    <location>
        <begin position="143"/>
        <end position="165"/>
    </location>
</feature>
<evidence type="ECO:0000256" key="2">
    <source>
        <dbReference type="ARBA" id="ARBA00022475"/>
    </source>
</evidence>
<feature type="transmembrane region" description="Helical" evidence="6">
    <location>
        <begin position="101"/>
        <end position="123"/>
    </location>
</feature>
<feature type="domain" description="DUF2179" evidence="7">
    <location>
        <begin position="218"/>
        <end position="272"/>
    </location>
</feature>
<dbReference type="CDD" id="cd16380">
    <property type="entry name" value="YitT_C"/>
    <property type="match status" value="1"/>
</dbReference>
<evidence type="ECO:0000259" key="7">
    <source>
        <dbReference type="Pfam" id="PF10035"/>
    </source>
</evidence>
<dbReference type="AlphaFoldDB" id="A0A644UCD4"/>
<proteinExistence type="predicted"/>
<accession>A0A644UCD4</accession>
<dbReference type="InterPro" id="IPR019264">
    <property type="entry name" value="DUF2179"/>
</dbReference>
<protein>
    <recommendedName>
        <fullName evidence="7">DUF2179 domain-containing protein</fullName>
    </recommendedName>
</protein>
<dbReference type="PIRSF" id="PIRSF006483">
    <property type="entry name" value="Membrane_protein_YitT"/>
    <property type="match status" value="1"/>
</dbReference>
<dbReference type="InterPro" id="IPR051461">
    <property type="entry name" value="UPF0750_membrane"/>
</dbReference>
<dbReference type="InterPro" id="IPR015867">
    <property type="entry name" value="N-reg_PII/ATP_PRibTrfase_C"/>
</dbReference>
<evidence type="ECO:0000256" key="5">
    <source>
        <dbReference type="ARBA" id="ARBA00023136"/>
    </source>
</evidence>
<comment type="caution">
    <text evidence="8">The sequence shown here is derived from an EMBL/GenBank/DDBJ whole genome shotgun (WGS) entry which is preliminary data.</text>
</comment>
<evidence type="ECO:0000256" key="6">
    <source>
        <dbReference type="SAM" id="Phobius"/>
    </source>
</evidence>
<dbReference type="PANTHER" id="PTHR33545:SF9">
    <property type="entry name" value="UPF0750 MEMBRANE PROTEIN YITE"/>
    <property type="match status" value="1"/>
</dbReference>
<evidence type="ECO:0000256" key="3">
    <source>
        <dbReference type="ARBA" id="ARBA00022692"/>
    </source>
</evidence>
<evidence type="ECO:0000313" key="8">
    <source>
        <dbReference type="EMBL" id="MPL76638.1"/>
    </source>
</evidence>
<evidence type="ECO:0000256" key="1">
    <source>
        <dbReference type="ARBA" id="ARBA00004651"/>
    </source>
</evidence>
<dbReference type="PANTHER" id="PTHR33545">
    <property type="entry name" value="UPF0750 MEMBRANE PROTEIN YITT-RELATED"/>
    <property type="match status" value="1"/>
</dbReference>
<dbReference type="Pfam" id="PF02588">
    <property type="entry name" value="YitT_membrane"/>
    <property type="match status" value="1"/>
</dbReference>
<feature type="transmembrane region" description="Helical" evidence="6">
    <location>
        <begin position="7"/>
        <end position="27"/>
    </location>
</feature>
<comment type="subcellular location">
    <subcellularLocation>
        <location evidence="1">Cell membrane</location>
        <topology evidence="1">Multi-pass membrane protein</topology>
    </subcellularLocation>
</comment>
<dbReference type="EMBL" id="VSSQ01000099">
    <property type="protein sequence ID" value="MPL76638.1"/>
    <property type="molecule type" value="Genomic_DNA"/>
</dbReference>
<feature type="transmembrane region" description="Helical" evidence="6">
    <location>
        <begin position="39"/>
        <end position="67"/>
    </location>
</feature>
<feature type="transmembrane region" description="Helical" evidence="6">
    <location>
        <begin position="74"/>
        <end position="95"/>
    </location>
</feature>
<reference evidence="8" key="1">
    <citation type="submission" date="2019-08" db="EMBL/GenBank/DDBJ databases">
        <authorList>
            <person name="Kucharzyk K."/>
            <person name="Murdoch R.W."/>
            <person name="Higgins S."/>
            <person name="Loffler F."/>
        </authorList>
    </citation>
    <scope>NUCLEOTIDE SEQUENCE</scope>
</reference>
<dbReference type="InterPro" id="IPR003740">
    <property type="entry name" value="YitT"/>
</dbReference>
<evidence type="ECO:0000256" key="4">
    <source>
        <dbReference type="ARBA" id="ARBA00022989"/>
    </source>
</evidence>
<dbReference type="Gene3D" id="3.30.70.120">
    <property type="match status" value="1"/>
</dbReference>
<name>A0A644UCD4_9ZZZZ</name>
<keyword evidence="4 6" id="KW-1133">Transmembrane helix</keyword>
<keyword evidence="3 6" id="KW-0812">Transmembrane</keyword>
<organism evidence="8">
    <name type="scientific">bioreactor metagenome</name>
    <dbReference type="NCBI Taxonomy" id="1076179"/>
    <lineage>
        <taxon>unclassified sequences</taxon>
        <taxon>metagenomes</taxon>
        <taxon>ecological metagenomes</taxon>
    </lineage>
</organism>
<feature type="transmembrane region" description="Helical" evidence="6">
    <location>
        <begin position="171"/>
        <end position="189"/>
    </location>
</feature>
<sequence length="291" mass="32145">MKNTMYRYFIVALGSIIMGVSINTFFVQHNLLSGGITGIAVMLYYLFNLPIGITSFILNIPLFFVAYRYMNREFFIITLFGTATFALALDMLSFLSQNTYVQNPLLSCVAGGVLSGIGAGIVYRVGGSTGGTDILGFIVNKYYSISISATGFIINVILMAFGAYLFGLEPALYSMVLFFISFKTANLFADGFDYKKNFIIISEHSKEIGAAIIQVVGRGVTYLHAEGAYTHQERMVVFVVVKLTQVAQIRNIIKEIDPYAFVIIQDATDVLGRGFTQASSKQKLQNDQKKV</sequence>
<keyword evidence="5 6" id="KW-0472">Membrane</keyword>
<gene>
    <name evidence="8" type="ORF">SDC9_22484</name>
</gene>
<keyword evidence="2" id="KW-1003">Cell membrane</keyword>
<dbReference type="Pfam" id="PF10035">
    <property type="entry name" value="DUF2179"/>
    <property type="match status" value="1"/>
</dbReference>
<dbReference type="GO" id="GO:0005886">
    <property type="term" value="C:plasma membrane"/>
    <property type="evidence" value="ECO:0007669"/>
    <property type="project" value="UniProtKB-SubCell"/>
</dbReference>